<dbReference type="AlphaFoldDB" id="A0A4Y7JN96"/>
<evidence type="ECO:0000313" key="2">
    <source>
        <dbReference type="EMBL" id="RZC61520.1"/>
    </source>
</evidence>
<dbReference type="Proteomes" id="UP000316621">
    <property type="component" value="Chromosome 5"/>
</dbReference>
<dbReference type="PANTHER" id="PTHR32018:SF1">
    <property type="entry name" value="RHAMNOGALACTURONAN ENDOLYASE"/>
    <property type="match status" value="1"/>
</dbReference>
<accession>A0A4Y7JN96</accession>
<keyword evidence="1" id="KW-0732">Signal</keyword>
<dbReference type="EMBL" id="CM010719">
    <property type="protein sequence ID" value="RZC61520.1"/>
    <property type="molecule type" value="Genomic_DNA"/>
</dbReference>
<sequence length="120" mass="13727">MRFSVVVLKQRFVLQVLTSTCQSSEEETIRWDGGYKAKQTWWSQEAYSIGYCVRLTTSTTSTQLESKDNKVRGSICTKPPVGFWKATPSDDLHIGRPVKQDLSYHVKPTTPMMHERLGRS</sequence>
<dbReference type="InterPro" id="IPR051850">
    <property type="entry name" value="Polysacch_Lyase_4"/>
</dbReference>
<evidence type="ECO:0000256" key="1">
    <source>
        <dbReference type="SAM" id="SignalP"/>
    </source>
</evidence>
<keyword evidence="3" id="KW-1185">Reference proteome</keyword>
<organism evidence="2 3">
    <name type="scientific">Papaver somniferum</name>
    <name type="common">Opium poppy</name>
    <dbReference type="NCBI Taxonomy" id="3469"/>
    <lineage>
        <taxon>Eukaryota</taxon>
        <taxon>Viridiplantae</taxon>
        <taxon>Streptophyta</taxon>
        <taxon>Embryophyta</taxon>
        <taxon>Tracheophyta</taxon>
        <taxon>Spermatophyta</taxon>
        <taxon>Magnoliopsida</taxon>
        <taxon>Ranunculales</taxon>
        <taxon>Papaveraceae</taxon>
        <taxon>Papaveroideae</taxon>
        <taxon>Papaver</taxon>
    </lineage>
</organism>
<evidence type="ECO:0000313" key="3">
    <source>
        <dbReference type="Proteomes" id="UP000316621"/>
    </source>
</evidence>
<feature type="signal peptide" evidence="1">
    <location>
        <begin position="1"/>
        <end position="23"/>
    </location>
</feature>
<dbReference type="PANTHER" id="PTHR32018">
    <property type="entry name" value="RHAMNOGALACTURONATE LYASE FAMILY PROTEIN"/>
    <property type="match status" value="1"/>
</dbReference>
<protein>
    <recommendedName>
        <fullName evidence="4">Secreted protein</fullName>
    </recommendedName>
</protein>
<feature type="chain" id="PRO_5021326611" description="Secreted protein" evidence="1">
    <location>
        <begin position="24"/>
        <end position="120"/>
    </location>
</feature>
<dbReference type="Gramene" id="RZC61520">
    <property type="protein sequence ID" value="RZC61520"/>
    <property type="gene ID" value="C5167_023271"/>
</dbReference>
<reference evidence="2 3" key="1">
    <citation type="journal article" date="2018" name="Science">
        <title>The opium poppy genome and morphinan production.</title>
        <authorList>
            <person name="Guo L."/>
            <person name="Winzer T."/>
            <person name="Yang X."/>
            <person name="Li Y."/>
            <person name="Ning Z."/>
            <person name="He Z."/>
            <person name="Teodor R."/>
            <person name="Lu Y."/>
            <person name="Bowser T.A."/>
            <person name="Graham I.A."/>
            <person name="Ye K."/>
        </authorList>
    </citation>
    <scope>NUCLEOTIDE SEQUENCE [LARGE SCALE GENOMIC DNA]</scope>
    <source>
        <strain evidence="3">cv. HN1</strain>
        <tissue evidence="2">Leaves</tissue>
    </source>
</reference>
<gene>
    <name evidence="2" type="ORF">C5167_023271</name>
</gene>
<evidence type="ECO:0008006" key="4">
    <source>
        <dbReference type="Google" id="ProtNLM"/>
    </source>
</evidence>
<name>A0A4Y7JN96_PAPSO</name>
<proteinExistence type="predicted"/>